<gene>
    <name evidence="1" type="ORF">E6Q11_00285</name>
</gene>
<proteinExistence type="predicted"/>
<reference evidence="1 2" key="1">
    <citation type="submission" date="2018-09" db="EMBL/GenBank/DDBJ databases">
        <title>Metagenome Assembled Genomes from an Advanced Water Purification Facility.</title>
        <authorList>
            <person name="Stamps B.W."/>
            <person name="Spear J.R."/>
        </authorList>
    </citation>
    <scope>NUCLEOTIDE SEQUENCE [LARGE SCALE GENOMIC DNA]</scope>
    <source>
        <strain evidence="1">Bin_63_2</strain>
    </source>
</reference>
<evidence type="ECO:0000313" key="1">
    <source>
        <dbReference type="EMBL" id="TXG78820.1"/>
    </source>
</evidence>
<organism evidence="1 2">
    <name type="scientific">Candidatus Dojkabacteria bacterium</name>
    <dbReference type="NCBI Taxonomy" id="2099670"/>
    <lineage>
        <taxon>Bacteria</taxon>
        <taxon>Candidatus Dojkabacteria</taxon>
    </lineage>
</organism>
<dbReference type="InterPro" id="IPR019596">
    <property type="entry name" value="Phage_Mu_GpM_tail_tub"/>
</dbReference>
<accession>A0A5C7JB56</accession>
<dbReference type="EMBL" id="SSDS01000005">
    <property type="protein sequence ID" value="TXG78820.1"/>
    <property type="molecule type" value="Genomic_DNA"/>
</dbReference>
<evidence type="ECO:0000313" key="2">
    <source>
        <dbReference type="Proteomes" id="UP000321026"/>
    </source>
</evidence>
<name>A0A5C7JB56_9BACT</name>
<sequence length="121" mass="13570">MPRLRQIVSVTIHSIGQLPIRPDECKFKPSAFEREHHTTQNPLCGGYTEKPTPAELEVTLNDNAKCNVDYEALNNVTDENISIEYSDGTSYVMPNAFTVEPVEPDKGELKAKFMSNISEKV</sequence>
<dbReference type="AlphaFoldDB" id="A0A5C7JB56"/>
<protein>
    <submittedName>
        <fullName evidence="1">Phage tail protein</fullName>
    </submittedName>
</protein>
<dbReference type="Pfam" id="PF10618">
    <property type="entry name" value="Tail_tube"/>
    <property type="match status" value="1"/>
</dbReference>
<dbReference type="Proteomes" id="UP000321026">
    <property type="component" value="Unassembled WGS sequence"/>
</dbReference>
<comment type="caution">
    <text evidence="1">The sequence shown here is derived from an EMBL/GenBank/DDBJ whole genome shotgun (WGS) entry which is preliminary data.</text>
</comment>